<evidence type="ECO:0000313" key="1">
    <source>
        <dbReference type="EMBL" id="TLH58171.1"/>
    </source>
</evidence>
<keyword evidence="2" id="KW-1185">Reference proteome</keyword>
<proteinExistence type="predicted"/>
<reference evidence="1 2" key="1">
    <citation type="submission" date="2018-01" db="EMBL/GenBank/DDBJ databases">
        <title>Comparative genomics of Mycobacterium mucogenicum and Mycobacterium neoaurum clade members emphasizing tRNA and non-coding RNA.</title>
        <authorList>
            <person name="Behra P.R.K."/>
            <person name="Pettersson B.M.F."/>
            <person name="Das S."/>
            <person name="Dasgupta S."/>
            <person name="Kirsebom L.A."/>
        </authorList>
    </citation>
    <scope>NUCLEOTIDE SEQUENCE [LARGE SCALE GENOMIC DNA]</scope>
    <source>
        <strain evidence="1 2">DSM 45104</strain>
    </source>
</reference>
<dbReference type="EMBL" id="POTM01000075">
    <property type="protein sequence ID" value="TLH58171.1"/>
    <property type="molecule type" value="Genomic_DNA"/>
</dbReference>
<gene>
    <name evidence="1" type="ORF">C1S79_27985</name>
</gene>
<comment type="caution">
    <text evidence="1">The sequence shown here is derived from an EMBL/GenBank/DDBJ whole genome shotgun (WGS) entry which is preliminary data.</text>
</comment>
<name>A0AA94RA25_9MYCO</name>
<dbReference type="AlphaFoldDB" id="A0AA94RA25"/>
<accession>A0AA94RA25</accession>
<protein>
    <submittedName>
        <fullName evidence="1">Uncharacterized protein</fullName>
    </submittedName>
</protein>
<evidence type="ECO:0000313" key="2">
    <source>
        <dbReference type="Proteomes" id="UP000309984"/>
    </source>
</evidence>
<dbReference type="Proteomes" id="UP000309984">
    <property type="component" value="Unassembled WGS sequence"/>
</dbReference>
<organism evidence="1 2">
    <name type="scientific">Mycolicibacterium phocaicum</name>
    <dbReference type="NCBI Taxonomy" id="319706"/>
    <lineage>
        <taxon>Bacteria</taxon>
        <taxon>Bacillati</taxon>
        <taxon>Actinomycetota</taxon>
        <taxon>Actinomycetes</taxon>
        <taxon>Mycobacteriales</taxon>
        <taxon>Mycobacteriaceae</taxon>
        <taxon>Mycolicibacterium</taxon>
    </lineage>
</organism>
<sequence>MQHIQENNLAWSLIDMAKPQLDARERSHVFISVGAGDSFTAIRILLKLIADKQIPLPPQLVQLCTGWLEAYSLHEDHERLHLIIEGLTVVAINRRPRTIVRSVTCTRQLATSVDSVDVLQANPVGAASC</sequence>